<dbReference type="EMBL" id="FOZV01000002">
    <property type="protein sequence ID" value="SFS42161.1"/>
    <property type="molecule type" value="Genomic_DNA"/>
</dbReference>
<dbReference type="RefSeq" id="WP_143105766.1">
    <property type="nucleotide sequence ID" value="NZ_FOZV01000002.1"/>
</dbReference>
<gene>
    <name evidence="3" type="ORF">SAMN05192570_1160</name>
</gene>
<name>A0A1I6PPP2_9CAUL</name>
<evidence type="ECO:0000256" key="1">
    <source>
        <dbReference type="SAM" id="MobiDB-lite"/>
    </source>
</evidence>
<sequence>MPFVAAAAGAAISWVGGAAAAVGGALTGALTAAGLSAGTAAALTSAAGTLALNASLALAAGALFQPRVGAGGSPTAFKADPAAPISGVMGRFGVGGRQLHGNVWGKGNLYLSFATTMSLGPIEGIAQFKANDTVVTFPGPDGLAASVEPYKDKMWMTYRLGLPTDTALQPPSGVPDGSPSMSEWTTSHTTPGLAASFWTLKNNSKRASYESGVPRPLWTLLGMLVWDPRLDSTYPGGSGPQRRDDWTTWAYSENPHLHALAWVRGHFKLETDGSIDRTKRLAGVGAPDAAIDIASFVEGANVADANGWKISGEWTTSDDKWQVLAAMLQAGGAVPLNRGAMIGCMTEAPRASILTLTQEDIVGPVRIGVMASRRDRPNTIVPRYRSEPHKWEEVPAGAVSAETYVTEDRGEPRTREVSYRYVGGGNAAAKQAAELAAYDLANARETLRPSIPAKPYMLGLRAGDAFTVEAPETGMNGQKVVLMRRPFDSASAVVTLECRSETDAKHAWALGQSASPPASPSLTAVDPTPPAPEATEWSAVAGTVTGSDGSEVPAIVVTGGMPDGVADQIVIEYRASGATDWIEEVVSTPELAKKIISGVTAGDWEVALSYRRGNRTSDRLVLDPVAVTGYSLPLDQEQLGDALETADVVRTAPGTGGALAGDLAVLDEADTAQIAPNAVTNSAVADTSASLTLGGTSFTTIQTVTYTSTGGRLKVRGNFFMTVHHPSAGGISARVRIEQSLPFGGNLIDLTYDAIGGDYIQGWQTPEATVTLAAGTYTFNLIVSLSNNDAAIQTVQGRTLSVEEMKR</sequence>
<dbReference type="Proteomes" id="UP000198788">
    <property type="component" value="Unassembled WGS sequence"/>
</dbReference>
<reference evidence="4" key="1">
    <citation type="submission" date="2016-10" db="EMBL/GenBank/DDBJ databases">
        <authorList>
            <person name="Varghese N."/>
            <person name="Submissions S."/>
        </authorList>
    </citation>
    <scope>NUCLEOTIDE SEQUENCE [LARGE SCALE GENOMIC DNA]</scope>
    <source>
        <strain evidence="4">CGMCC 1.10683</strain>
    </source>
</reference>
<feature type="region of interest" description="Disordered" evidence="1">
    <location>
        <begin position="511"/>
        <end position="534"/>
    </location>
</feature>
<accession>A0A1I6PPP2</accession>
<organism evidence="3 4">
    <name type="scientific">Brevundimonas viscosa</name>
    <dbReference type="NCBI Taxonomy" id="871741"/>
    <lineage>
        <taxon>Bacteria</taxon>
        <taxon>Pseudomonadati</taxon>
        <taxon>Pseudomonadota</taxon>
        <taxon>Alphaproteobacteria</taxon>
        <taxon>Caulobacterales</taxon>
        <taxon>Caulobacteraceae</taxon>
        <taxon>Brevundimonas</taxon>
    </lineage>
</organism>
<evidence type="ECO:0000256" key="2">
    <source>
        <dbReference type="SAM" id="SignalP"/>
    </source>
</evidence>
<evidence type="ECO:0000313" key="3">
    <source>
        <dbReference type="EMBL" id="SFS42161.1"/>
    </source>
</evidence>
<protein>
    <recommendedName>
        <fullName evidence="5">Phage tail protein</fullName>
    </recommendedName>
</protein>
<feature type="signal peptide" evidence="2">
    <location>
        <begin position="1"/>
        <end position="20"/>
    </location>
</feature>
<keyword evidence="4" id="KW-1185">Reference proteome</keyword>
<keyword evidence="2" id="KW-0732">Signal</keyword>
<evidence type="ECO:0000313" key="4">
    <source>
        <dbReference type="Proteomes" id="UP000198788"/>
    </source>
</evidence>
<dbReference type="AlphaFoldDB" id="A0A1I6PPP2"/>
<feature type="chain" id="PRO_5011516403" description="Phage tail protein" evidence="2">
    <location>
        <begin position="21"/>
        <end position="807"/>
    </location>
</feature>
<proteinExistence type="predicted"/>
<evidence type="ECO:0008006" key="5">
    <source>
        <dbReference type="Google" id="ProtNLM"/>
    </source>
</evidence>
<dbReference type="STRING" id="871741.SAMN05192570_1160"/>
<dbReference type="OrthoDB" id="7172230at2"/>